<gene>
    <name evidence="4" type="primary">dprE1</name>
    <name evidence="4" type="ORF">ADICEAN_00256</name>
</gene>
<dbReference type="AlphaFoldDB" id="M7N7R2"/>
<feature type="domain" description="FAD-binding PCMH-type" evidence="3">
    <location>
        <begin position="11"/>
        <end position="177"/>
    </location>
</feature>
<dbReference type="OrthoDB" id="545125at2"/>
<dbReference type="PANTHER" id="PTHR13878">
    <property type="entry name" value="GULONOLACTONE OXIDASE"/>
    <property type="match status" value="1"/>
</dbReference>
<dbReference type="InterPro" id="IPR016169">
    <property type="entry name" value="FAD-bd_PCMH_sub2"/>
</dbReference>
<comment type="caution">
    <text evidence="4">The sequence shown here is derived from an EMBL/GenBank/DDBJ whole genome shotgun (WGS) entry which is preliminary data.</text>
</comment>
<dbReference type="PROSITE" id="PS51387">
    <property type="entry name" value="FAD_PCMH"/>
    <property type="match status" value="1"/>
</dbReference>
<protein>
    <submittedName>
        <fullName evidence="4">Putative decaprenylphosphoryl-beta-D-ribose oxidase</fullName>
        <ecNumber evidence="4">1.-.-.-</ecNumber>
    </submittedName>
</protein>
<dbReference type="InterPro" id="IPR036318">
    <property type="entry name" value="FAD-bd_PCMH-like_sf"/>
</dbReference>
<dbReference type="InterPro" id="IPR016166">
    <property type="entry name" value="FAD-bd_PCMH"/>
</dbReference>
<evidence type="ECO:0000313" key="5">
    <source>
        <dbReference type="Proteomes" id="UP000011910"/>
    </source>
</evidence>
<dbReference type="InterPro" id="IPR006094">
    <property type="entry name" value="Oxid_FAD_bind_N"/>
</dbReference>
<reference evidence="4 5" key="1">
    <citation type="journal article" date="2013" name="Genome Announc.">
        <title>Draft Genome Sequence of Cesiribacter andamanensis Strain AMV16T, Isolated from a Soil Sample from a Mud Volcano in the Andaman Islands, India.</title>
        <authorList>
            <person name="Shivaji S."/>
            <person name="Ara S."/>
            <person name="Begum Z."/>
            <person name="Srinivas T.N."/>
            <person name="Singh A."/>
            <person name="Kumar Pinnaka A."/>
        </authorList>
    </citation>
    <scope>NUCLEOTIDE SEQUENCE [LARGE SCALE GENOMIC DNA]</scope>
    <source>
        <strain evidence="4 5">AMV16</strain>
    </source>
</reference>
<evidence type="ECO:0000313" key="4">
    <source>
        <dbReference type="EMBL" id="EMR04653.1"/>
    </source>
</evidence>
<keyword evidence="2 4" id="KW-0560">Oxidoreductase</keyword>
<dbReference type="InterPro" id="IPR050432">
    <property type="entry name" value="FAD-linked_Oxidoreductases_BP"/>
</dbReference>
<dbReference type="Proteomes" id="UP000011910">
    <property type="component" value="Unassembled WGS sequence"/>
</dbReference>
<sequence length="444" mass="50564">MKKLLANWGQYPALEANELSFRTPAEAAQIVASEEQLIARGAGRCYGDASLAATVLSTLQYNKIRAFDKQQGIFDCQAGITLDEVLEVILPWGWFLPVTPGTKFITVGGAVASDVHGKNHHSDGSFCQHVEVLEVLTASGQVLRCSPYENTTLFETTCGGMGLSGIITRVRFRLKKIETAYIRQTQQKAANLEQIFRLFEENRQATYSVAWIDCLQKGRHLGRSILMLGEHARVDELPQKFRKDPLQIREKKKLSVPFNLPAFTLNSYSIKAFNWAFYHKLRAQQRTDLTDYDTYFYPLDFVHHWNRMYGKRGFVQYQFVLPLAGSYEGLRQILEKISQKGMGSFLAVLKLFGPQAGLLSFPMEGYTLALDFPVRPDLFPFLDELDDTVHRLGGRIYLSKDARMKPEKFLQGYARANEFLDKLQQLDPAQKFVSLQRKRLHLST</sequence>
<dbReference type="PANTHER" id="PTHR13878:SF53">
    <property type="entry name" value="CYTOKININ DEHYDROGENASE 6"/>
    <property type="match status" value="1"/>
</dbReference>
<organism evidence="4 5">
    <name type="scientific">Cesiribacter andamanensis AMV16</name>
    <dbReference type="NCBI Taxonomy" id="1279009"/>
    <lineage>
        <taxon>Bacteria</taxon>
        <taxon>Pseudomonadati</taxon>
        <taxon>Bacteroidota</taxon>
        <taxon>Cytophagia</taxon>
        <taxon>Cytophagales</taxon>
        <taxon>Cesiribacteraceae</taxon>
        <taxon>Cesiribacter</taxon>
    </lineage>
</organism>
<dbReference type="STRING" id="1279009.ADICEAN_00256"/>
<accession>M7N7R2</accession>
<proteinExistence type="inferred from homology"/>
<comment type="similarity">
    <text evidence="1">Belongs to the oxygen-dependent FAD-linked oxidoreductase family.</text>
</comment>
<name>M7N7R2_9BACT</name>
<dbReference type="eggNOG" id="COG0277">
    <property type="taxonomic scope" value="Bacteria"/>
</dbReference>
<evidence type="ECO:0000259" key="3">
    <source>
        <dbReference type="PROSITE" id="PS51387"/>
    </source>
</evidence>
<dbReference type="GO" id="GO:0071949">
    <property type="term" value="F:FAD binding"/>
    <property type="evidence" value="ECO:0007669"/>
    <property type="project" value="InterPro"/>
</dbReference>
<keyword evidence="5" id="KW-1185">Reference proteome</keyword>
<dbReference type="EMBL" id="AODQ01000003">
    <property type="protein sequence ID" value="EMR04653.1"/>
    <property type="molecule type" value="Genomic_DNA"/>
</dbReference>
<dbReference type="PATRIC" id="fig|1279009.4.peg.258"/>
<dbReference type="Pfam" id="PF01565">
    <property type="entry name" value="FAD_binding_4"/>
    <property type="match status" value="1"/>
</dbReference>
<dbReference type="GO" id="GO:0016491">
    <property type="term" value="F:oxidoreductase activity"/>
    <property type="evidence" value="ECO:0007669"/>
    <property type="project" value="UniProtKB-KW"/>
</dbReference>
<dbReference type="EC" id="1.-.-.-" evidence="4"/>
<dbReference type="RefSeq" id="WP_009193668.1">
    <property type="nucleotide sequence ID" value="NZ_AODQ01000003.1"/>
</dbReference>
<evidence type="ECO:0000256" key="2">
    <source>
        <dbReference type="ARBA" id="ARBA00023002"/>
    </source>
</evidence>
<dbReference type="SUPFAM" id="SSF56176">
    <property type="entry name" value="FAD-binding/transporter-associated domain-like"/>
    <property type="match status" value="1"/>
</dbReference>
<evidence type="ECO:0000256" key="1">
    <source>
        <dbReference type="ARBA" id="ARBA00005466"/>
    </source>
</evidence>
<dbReference type="Gene3D" id="3.30.465.10">
    <property type="match status" value="1"/>
</dbReference>